<dbReference type="NCBIfam" id="TIGR01842">
    <property type="entry name" value="type_I_sec_PrtD"/>
    <property type="match status" value="1"/>
</dbReference>
<feature type="transmembrane region" description="Helical" evidence="7">
    <location>
        <begin position="144"/>
        <end position="172"/>
    </location>
</feature>
<feature type="domain" description="ABC transmembrane type-1" evidence="9">
    <location>
        <begin position="25"/>
        <end position="299"/>
    </location>
</feature>
<dbReference type="GO" id="GO:0030253">
    <property type="term" value="P:protein secretion by the type I secretion system"/>
    <property type="evidence" value="ECO:0007669"/>
    <property type="project" value="InterPro"/>
</dbReference>
<dbReference type="SMART" id="SM00382">
    <property type="entry name" value="AAA"/>
    <property type="match status" value="1"/>
</dbReference>
<dbReference type="PANTHER" id="PTHR24221:SF654">
    <property type="entry name" value="ATP-BINDING CASSETTE SUB-FAMILY B MEMBER 6"/>
    <property type="match status" value="1"/>
</dbReference>
<dbReference type="InterPro" id="IPR039421">
    <property type="entry name" value="Type_1_exporter"/>
</dbReference>
<keyword evidence="5 7" id="KW-1133">Transmembrane helix</keyword>
<feature type="domain" description="ABC transporter" evidence="8">
    <location>
        <begin position="332"/>
        <end position="574"/>
    </location>
</feature>
<dbReference type="InterPro" id="IPR003439">
    <property type="entry name" value="ABC_transporter-like_ATP-bd"/>
</dbReference>
<dbReference type="GO" id="GO:0005886">
    <property type="term" value="C:plasma membrane"/>
    <property type="evidence" value="ECO:0007669"/>
    <property type="project" value="UniProtKB-SubCell"/>
</dbReference>
<dbReference type="InterPro" id="IPR017871">
    <property type="entry name" value="ABC_transporter-like_CS"/>
</dbReference>
<name>A0A1B2AGC3_9SPHN</name>
<evidence type="ECO:0000256" key="2">
    <source>
        <dbReference type="ARBA" id="ARBA00022692"/>
    </source>
</evidence>
<dbReference type="InterPro" id="IPR003593">
    <property type="entry name" value="AAA+_ATPase"/>
</dbReference>
<dbReference type="GO" id="GO:0016887">
    <property type="term" value="F:ATP hydrolysis activity"/>
    <property type="evidence" value="ECO:0007669"/>
    <property type="project" value="InterPro"/>
</dbReference>
<dbReference type="AlphaFoldDB" id="A0A1B2AGC3"/>
<evidence type="ECO:0000259" key="9">
    <source>
        <dbReference type="PROSITE" id="PS50929"/>
    </source>
</evidence>
<evidence type="ECO:0000256" key="7">
    <source>
        <dbReference type="SAM" id="Phobius"/>
    </source>
</evidence>
<dbReference type="KEGG" id="ado:A6F68_02707"/>
<dbReference type="RefSeq" id="WP_067681127.1">
    <property type="nucleotide sequence ID" value="NZ_CP016591.1"/>
</dbReference>
<dbReference type="Gene3D" id="3.40.50.300">
    <property type="entry name" value="P-loop containing nucleotide triphosphate hydrolases"/>
    <property type="match status" value="1"/>
</dbReference>
<dbReference type="Proteomes" id="UP000092932">
    <property type="component" value="Chromosome"/>
</dbReference>
<comment type="subcellular location">
    <subcellularLocation>
        <location evidence="1">Cell membrane</location>
        <topology evidence="1">Multi-pass membrane protein</topology>
    </subcellularLocation>
</comment>
<evidence type="ECO:0000256" key="5">
    <source>
        <dbReference type="ARBA" id="ARBA00022989"/>
    </source>
</evidence>
<dbReference type="GO" id="GO:0140359">
    <property type="term" value="F:ABC-type transporter activity"/>
    <property type="evidence" value="ECO:0007669"/>
    <property type="project" value="InterPro"/>
</dbReference>
<sequence length="575" mass="60374">MIKIDEAFESPTIAAAFRACRTHFAAAAAASFLLNLLFLAPAIYMLQVYDRVVATGGKLTLLYITIALLLALATLALLDALRGRILIRAGSRLNRELAPRVLRKIASGGNDAVGAEAVRDLDTVRQTVGGPLAAAMLDAPWTPVFIVVSFLLHPWLGLFALAATAVLLALALRNEHATRAQMDGASRALGRSYASQQIVAARAGTVRALGMREPLVTRQLADRAVSLDLLQRAQFIGGRYSAAIRFFRLFAQSAALGIGALLAIDGKISAGAIVAASILLGRALQPVEALVSGWTGFSSALTALRNLAGHLPGDPADDAFERTRLPAPTGLIEVENLVVRAPDGSRPILAGATLRAAPGEILGIIGPSGSGKTTLARVIAGALQHDLGSVRIDGAPYDAWDQDELGAHIGFMPQEPSLLDGTVKENISRFAEWRGDDAAQIDARTVAAAQAAGIHEFIMRLPLGYETRIGGMASGLSAGQAQLIAFARALYGDPSVLVLDEPNAFLDSEGERAVVEAMIAARDRGASVIVIAHRQAVLQPVDSLVLLGLGRTQVSGPRDEVLAKLTGPRPTGDES</sequence>
<evidence type="ECO:0000256" key="4">
    <source>
        <dbReference type="ARBA" id="ARBA00022840"/>
    </source>
</evidence>
<protein>
    <submittedName>
        <fullName evidence="10">Type I secretion system ATP-binding protein PrsD</fullName>
    </submittedName>
</protein>
<evidence type="ECO:0000256" key="1">
    <source>
        <dbReference type="ARBA" id="ARBA00004651"/>
    </source>
</evidence>
<dbReference type="PROSITE" id="PS50893">
    <property type="entry name" value="ABC_TRANSPORTER_2"/>
    <property type="match status" value="1"/>
</dbReference>
<proteinExistence type="predicted"/>
<dbReference type="EMBL" id="CP016591">
    <property type="protein sequence ID" value="ANY21197.1"/>
    <property type="molecule type" value="Genomic_DNA"/>
</dbReference>
<dbReference type="InterPro" id="IPR011527">
    <property type="entry name" value="ABC1_TM_dom"/>
</dbReference>
<evidence type="ECO:0000256" key="6">
    <source>
        <dbReference type="ARBA" id="ARBA00023136"/>
    </source>
</evidence>
<evidence type="ECO:0000313" key="10">
    <source>
        <dbReference type="EMBL" id="ANY21197.1"/>
    </source>
</evidence>
<keyword evidence="2 7" id="KW-0812">Transmembrane</keyword>
<dbReference type="SUPFAM" id="SSF90123">
    <property type="entry name" value="ABC transporter transmembrane region"/>
    <property type="match status" value="1"/>
</dbReference>
<evidence type="ECO:0000256" key="3">
    <source>
        <dbReference type="ARBA" id="ARBA00022741"/>
    </source>
</evidence>
<keyword evidence="4 10" id="KW-0067">ATP-binding</keyword>
<dbReference type="InterPro" id="IPR036640">
    <property type="entry name" value="ABC1_TM_sf"/>
</dbReference>
<dbReference type="PROSITE" id="PS00211">
    <property type="entry name" value="ABC_TRANSPORTER_1"/>
    <property type="match status" value="1"/>
</dbReference>
<feature type="transmembrane region" description="Helical" evidence="7">
    <location>
        <begin position="59"/>
        <end position="78"/>
    </location>
</feature>
<organism evidence="10 11">
    <name type="scientific">Tsuneonella dongtanensis</name>
    <dbReference type="NCBI Taxonomy" id="692370"/>
    <lineage>
        <taxon>Bacteria</taxon>
        <taxon>Pseudomonadati</taxon>
        <taxon>Pseudomonadota</taxon>
        <taxon>Alphaproteobacteria</taxon>
        <taxon>Sphingomonadales</taxon>
        <taxon>Erythrobacteraceae</taxon>
        <taxon>Tsuneonella</taxon>
    </lineage>
</organism>
<dbReference type="PROSITE" id="PS50929">
    <property type="entry name" value="ABC_TM1F"/>
    <property type="match status" value="1"/>
</dbReference>
<dbReference type="GO" id="GO:0005524">
    <property type="term" value="F:ATP binding"/>
    <property type="evidence" value="ECO:0007669"/>
    <property type="project" value="UniProtKB-KW"/>
</dbReference>
<reference evidence="10 11" key="1">
    <citation type="submission" date="2016-07" db="EMBL/GenBank/DDBJ databases">
        <title>Complete genome sequence of Altererythrobacter dongtanensis KCTC 22672, a type strain with esterase isolated from tidal flat.</title>
        <authorList>
            <person name="Cheng H."/>
            <person name="Wu Y.-H."/>
            <person name="Zhou P."/>
            <person name="Huo Y.-Y."/>
            <person name="Wang C.-S."/>
            <person name="Xu X.-W."/>
        </authorList>
    </citation>
    <scope>NUCLEOTIDE SEQUENCE [LARGE SCALE GENOMIC DNA]</scope>
    <source>
        <strain evidence="10 11">KCTC 22672</strain>
    </source>
</reference>
<dbReference type="PANTHER" id="PTHR24221">
    <property type="entry name" value="ATP-BINDING CASSETTE SUB-FAMILY B"/>
    <property type="match status" value="1"/>
</dbReference>
<dbReference type="PATRIC" id="fig|692370.5.peg.2715"/>
<evidence type="ECO:0000259" key="8">
    <source>
        <dbReference type="PROSITE" id="PS50893"/>
    </source>
</evidence>
<dbReference type="GO" id="GO:0034040">
    <property type="term" value="F:ATPase-coupled lipid transmembrane transporter activity"/>
    <property type="evidence" value="ECO:0007669"/>
    <property type="project" value="TreeGrafter"/>
</dbReference>
<feature type="transmembrane region" description="Helical" evidence="7">
    <location>
        <begin position="24"/>
        <end position="47"/>
    </location>
</feature>
<dbReference type="STRING" id="692370.A6F68_02707"/>
<dbReference type="SUPFAM" id="SSF52540">
    <property type="entry name" value="P-loop containing nucleoside triphosphate hydrolases"/>
    <property type="match status" value="1"/>
</dbReference>
<keyword evidence="6 7" id="KW-0472">Membrane</keyword>
<keyword evidence="11" id="KW-1185">Reference proteome</keyword>
<evidence type="ECO:0000313" key="11">
    <source>
        <dbReference type="Proteomes" id="UP000092932"/>
    </source>
</evidence>
<dbReference type="Gene3D" id="1.20.1560.10">
    <property type="entry name" value="ABC transporter type 1, transmembrane domain"/>
    <property type="match status" value="1"/>
</dbReference>
<dbReference type="OrthoDB" id="5288711at2"/>
<dbReference type="GO" id="GO:0030256">
    <property type="term" value="C:type I protein secretion system complex"/>
    <property type="evidence" value="ECO:0007669"/>
    <property type="project" value="InterPro"/>
</dbReference>
<dbReference type="InterPro" id="IPR010128">
    <property type="entry name" value="ATPase_T1SS_PrtD-like"/>
</dbReference>
<gene>
    <name evidence="10" type="primary">prsD</name>
    <name evidence="10" type="ORF">A6F68_02707</name>
</gene>
<dbReference type="InterPro" id="IPR027417">
    <property type="entry name" value="P-loop_NTPase"/>
</dbReference>
<accession>A0A1B2AGC3</accession>
<keyword evidence="3" id="KW-0547">Nucleotide-binding</keyword>
<dbReference type="Pfam" id="PF00005">
    <property type="entry name" value="ABC_tran"/>
    <property type="match status" value="1"/>
</dbReference>